<sequence>MTRHRDAQRKQALASWGYSLLGVAMFWTVTGLIMKAAISTDDAGFVTSHYLRSSVGQGLLVTCVVVSASHIIPYYGAVGLCILGGFVLVFFSWTSVLFNGQEPFPPVLASCAFVALLFAFTGAVEYLFSRTASEDEPDFLYRFNVFLRVLFTCLFGIGLILVAHQPELVNLHPIDLLVYDARAHHDNWAKAAHSSNNLTQAVEQYRVKYNQHPPPGFDKWYEYATNRSSVVIDEFDQIYSNLLPFRGLPPQQIRQMTQKLATNPYNEVGAVSIRNGSARVQEGIKPTHAWMVSSAAKMMENFAQYLPDMDVVFNLNDEPRIAVPWEKASVLKDQARSQALPPTESVVKEWSADRAEKWSPIEPADQTTETMFTDSSFKNIFDRYASLVCPPSSRARSQRIWDRHSLCLGCTRPHSIGQFPSDWNFASDICHQPDLAYLHGFLISPASFKVTQDLIPLFSQSSISGFNDIMFPSPWNYVDKIKYEPSDDHMDLNYTDKTNDLFWIGSTSEGVSRNGEWKGMPRQRLTHLVNHNIYNKVSVLLPANDSQTFSYQVLDGRAPTETLGLNTTVHLTNVVRCRADCEEQKQELGTSPSVDFQSHWEHRYLFDADGAGFSGRFLPFLQSHSLPFKTGLFRQWFDSRLSPWLHFVPVDLRLHGLWSTLAYFAGVDVTTHGAGPKFPMERHDVEGQWIAEEGRKWAEKALRKEDMEIYFFRLLLEWGRITDDQRDVLGYIP</sequence>
<comment type="caution">
    <text evidence="1">The sequence shown here is derived from an EMBL/GenBank/DDBJ whole genome shotgun (WGS) entry which is preliminary data.</text>
</comment>
<gene>
    <name evidence="1" type="ORF">N8T08_003874</name>
</gene>
<keyword evidence="2" id="KW-1185">Reference proteome</keyword>
<evidence type="ECO:0000313" key="2">
    <source>
        <dbReference type="Proteomes" id="UP001177260"/>
    </source>
</evidence>
<dbReference type="EMBL" id="JAOPJF010000021">
    <property type="protein sequence ID" value="KAK1145927.1"/>
    <property type="molecule type" value="Genomic_DNA"/>
</dbReference>
<evidence type="ECO:0000313" key="1">
    <source>
        <dbReference type="EMBL" id="KAK1145927.1"/>
    </source>
</evidence>
<protein>
    <submittedName>
        <fullName evidence="1">Uncharacterized protein</fullName>
    </submittedName>
</protein>
<proteinExistence type="predicted"/>
<name>A0ACC3B669_9EURO</name>
<accession>A0ACC3B669</accession>
<organism evidence="1 2">
    <name type="scientific">Aspergillus melleus</name>
    <dbReference type="NCBI Taxonomy" id="138277"/>
    <lineage>
        <taxon>Eukaryota</taxon>
        <taxon>Fungi</taxon>
        <taxon>Dikarya</taxon>
        <taxon>Ascomycota</taxon>
        <taxon>Pezizomycotina</taxon>
        <taxon>Eurotiomycetes</taxon>
        <taxon>Eurotiomycetidae</taxon>
        <taxon>Eurotiales</taxon>
        <taxon>Aspergillaceae</taxon>
        <taxon>Aspergillus</taxon>
        <taxon>Aspergillus subgen. Circumdati</taxon>
    </lineage>
</organism>
<dbReference type="Proteomes" id="UP001177260">
    <property type="component" value="Unassembled WGS sequence"/>
</dbReference>
<reference evidence="1 2" key="1">
    <citation type="journal article" date="2023" name="ACS Omega">
        <title>Identification of the Neoaspergillic Acid Biosynthesis Gene Cluster by Establishing an In Vitro CRISPR-Ribonucleoprotein Genetic System in Aspergillus melleus.</title>
        <authorList>
            <person name="Yuan B."/>
            <person name="Grau M.F."/>
            <person name="Murata R.M."/>
            <person name="Torok T."/>
            <person name="Venkateswaran K."/>
            <person name="Stajich J.E."/>
            <person name="Wang C.C.C."/>
        </authorList>
    </citation>
    <scope>NUCLEOTIDE SEQUENCE [LARGE SCALE GENOMIC DNA]</scope>
    <source>
        <strain evidence="1 2">IMV 1140</strain>
    </source>
</reference>